<accession>A0ABD1QE92</accession>
<name>A0ABD1QE92_9LAMI</name>
<gene>
    <name evidence="2" type="ORF">Adt_35276</name>
</gene>
<evidence type="ECO:0000313" key="3">
    <source>
        <dbReference type="Proteomes" id="UP001604336"/>
    </source>
</evidence>
<organism evidence="2 3">
    <name type="scientific">Abeliophyllum distichum</name>
    <dbReference type="NCBI Taxonomy" id="126358"/>
    <lineage>
        <taxon>Eukaryota</taxon>
        <taxon>Viridiplantae</taxon>
        <taxon>Streptophyta</taxon>
        <taxon>Embryophyta</taxon>
        <taxon>Tracheophyta</taxon>
        <taxon>Spermatophyta</taxon>
        <taxon>Magnoliopsida</taxon>
        <taxon>eudicotyledons</taxon>
        <taxon>Gunneridae</taxon>
        <taxon>Pentapetalae</taxon>
        <taxon>asterids</taxon>
        <taxon>lamiids</taxon>
        <taxon>Lamiales</taxon>
        <taxon>Oleaceae</taxon>
        <taxon>Forsythieae</taxon>
        <taxon>Abeliophyllum</taxon>
    </lineage>
</organism>
<proteinExistence type="predicted"/>
<dbReference type="Proteomes" id="UP001604336">
    <property type="component" value="Unassembled WGS sequence"/>
</dbReference>
<comment type="caution">
    <text evidence="2">The sequence shown here is derived from an EMBL/GenBank/DDBJ whole genome shotgun (WGS) entry which is preliminary data.</text>
</comment>
<evidence type="ECO:0000313" key="2">
    <source>
        <dbReference type="EMBL" id="KAL2474540.1"/>
    </source>
</evidence>
<feature type="region of interest" description="Disordered" evidence="1">
    <location>
        <begin position="80"/>
        <end position="105"/>
    </location>
</feature>
<dbReference type="AlphaFoldDB" id="A0ABD1QE92"/>
<evidence type="ECO:0000256" key="1">
    <source>
        <dbReference type="SAM" id="MobiDB-lite"/>
    </source>
</evidence>
<dbReference type="EMBL" id="JBFOLK010000011">
    <property type="protein sequence ID" value="KAL2474540.1"/>
    <property type="molecule type" value="Genomic_DNA"/>
</dbReference>
<reference evidence="3" key="1">
    <citation type="submission" date="2024-07" db="EMBL/GenBank/DDBJ databases">
        <title>Two chromosome-level genome assemblies of Korean endemic species Abeliophyllum distichum and Forsythia ovata (Oleaceae).</title>
        <authorList>
            <person name="Jang H."/>
        </authorList>
    </citation>
    <scope>NUCLEOTIDE SEQUENCE [LARGE SCALE GENOMIC DNA]</scope>
</reference>
<protein>
    <submittedName>
        <fullName evidence="2">Uncharacterized protein</fullName>
    </submittedName>
</protein>
<sequence>MVAEKDKLLTGVKEEIERVKANRLDAEARTAAAYQDGFKDTPEHKDRAHHFMTASEEQLVERITKIHPEWDILFLRHSPDEVPSSAEPQSIGEAQTLVPTTGKGP</sequence>
<keyword evidence="3" id="KW-1185">Reference proteome</keyword>